<evidence type="ECO:0000259" key="10">
    <source>
        <dbReference type="PROSITE" id="PS50162"/>
    </source>
</evidence>
<keyword evidence="3" id="KW-0547">Nucleotide-binding</keyword>
<dbReference type="GO" id="GO:0005524">
    <property type="term" value="F:ATP binding"/>
    <property type="evidence" value="ECO:0007669"/>
    <property type="project" value="UniProtKB-KW"/>
</dbReference>
<name>A0A5E4M5W2_9HEMI</name>
<comment type="subcellular location">
    <subcellularLocation>
        <location evidence="1">Nucleus</location>
    </subcellularLocation>
</comment>
<keyword evidence="12" id="KW-1185">Reference proteome</keyword>
<evidence type="ECO:0000256" key="2">
    <source>
        <dbReference type="ARBA" id="ARBA00007095"/>
    </source>
</evidence>
<dbReference type="GO" id="GO:0000400">
    <property type="term" value="F:four-way junction DNA binding"/>
    <property type="evidence" value="ECO:0007669"/>
    <property type="project" value="TreeGrafter"/>
</dbReference>
<evidence type="ECO:0000313" key="12">
    <source>
        <dbReference type="Proteomes" id="UP000325440"/>
    </source>
</evidence>
<dbReference type="EMBL" id="CABPRJ010000040">
    <property type="protein sequence ID" value="VVC26635.1"/>
    <property type="molecule type" value="Genomic_DNA"/>
</dbReference>
<organism evidence="11 12">
    <name type="scientific">Cinara cedri</name>
    <dbReference type="NCBI Taxonomy" id="506608"/>
    <lineage>
        <taxon>Eukaryota</taxon>
        <taxon>Metazoa</taxon>
        <taxon>Ecdysozoa</taxon>
        <taxon>Arthropoda</taxon>
        <taxon>Hexapoda</taxon>
        <taxon>Insecta</taxon>
        <taxon>Pterygota</taxon>
        <taxon>Neoptera</taxon>
        <taxon>Paraneoptera</taxon>
        <taxon>Hemiptera</taxon>
        <taxon>Sternorrhyncha</taxon>
        <taxon>Aphidomorpha</taxon>
        <taxon>Aphidoidea</taxon>
        <taxon>Aphididae</taxon>
        <taxon>Lachninae</taxon>
        <taxon>Cinara</taxon>
    </lineage>
</organism>
<evidence type="ECO:0000256" key="3">
    <source>
        <dbReference type="ARBA" id="ARBA00022741"/>
    </source>
</evidence>
<evidence type="ECO:0000313" key="11">
    <source>
        <dbReference type="EMBL" id="VVC26635.1"/>
    </source>
</evidence>
<dbReference type="GO" id="GO:0005657">
    <property type="term" value="C:replication fork"/>
    <property type="evidence" value="ECO:0007669"/>
    <property type="project" value="TreeGrafter"/>
</dbReference>
<dbReference type="GO" id="GO:0140664">
    <property type="term" value="F:ATP-dependent DNA damage sensor activity"/>
    <property type="evidence" value="ECO:0007669"/>
    <property type="project" value="InterPro"/>
</dbReference>
<gene>
    <name evidence="11" type="ORF">CINCED_3A016405</name>
</gene>
<evidence type="ECO:0000256" key="9">
    <source>
        <dbReference type="ARBA" id="ARBA00023242"/>
    </source>
</evidence>
<feature type="domain" description="RecA family profile 1" evidence="10">
    <location>
        <begin position="75"/>
        <end position="242"/>
    </location>
</feature>
<dbReference type="GO" id="GO:0042148">
    <property type="term" value="P:DNA strand invasion"/>
    <property type="evidence" value="ECO:0007669"/>
    <property type="project" value="TreeGrafter"/>
</dbReference>
<evidence type="ECO:0000256" key="8">
    <source>
        <dbReference type="ARBA" id="ARBA00023204"/>
    </source>
</evidence>
<dbReference type="GO" id="GO:0000723">
    <property type="term" value="P:telomere maintenance"/>
    <property type="evidence" value="ECO:0007669"/>
    <property type="project" value="TreeGrafter"/>
</dbReference>
<keyword evidence="8" id="KW-0234">DNA repair</keyword>
<keyword evidence="9" id="KW-0539">Nucleus</keyword>
<dbReference type="PROSITE" id="PS50162">
    <property type="entry name" value="RECA_2"/>
    <property type="match status" value="1"/>
</dbReference>
<keyword evidence="6" id="KW-0238">DNA-binding</keyword>
<dbReference type="InterPro" id="IPR051988">
    <property type="entry name" value="HRR_RAD51_Paralog"/>
</dbReference>
<comment type="similarity">
    <text evidence="2">Belongs to the RecA family. RAD51 subfamily.</text>
</comment>
<evidence type="ECO:0000256" key="1">
    <source>
        <dbReference type="ARBA" id="ARBA00004123"/>
    </source>
</evidence>
<evidence type="ECO:0000256" key="4">
    <source>
        <dbReference type="ARBA" id="ARBA00022763"/>
    </source>
</evidence>
<dbReference type="GO" id="GO:0003697">
    <property type="term" value="F:single-stranded DNA binding"/>
    <property type="evidence" value="ECO:0007669"/>
    <property type="project" value="TreeGrafter"/>
</dbReference>
<dbReference type="PANTHER" id="PTHR46457">
    <property type="entry name" value="DNA REPAIR PROTEIN RAD51 HOMOLOG 4"/>
    <property type="match status" value="1"/>
</dbReference>
<dbReference type="InterPro" id="IPR047323">
    <property type="entry name" value="Rad51D_C"/>
</dbReference>
<dbReference type="GO" id="GO:0033063">
    <property type="term" value="C:Rad51B-Rad51C-Rad51D-XRCC2 complex"/>
    <property type="evidence" value="ECO:0007669"/>
    <property type="project" value="TreeGrafter"/>
</dbReference>
<evidence type="ECO:0000256" key="5">
    <source>
        <dbReference type="ARBA" id="ARBA00022840"/>
    </source>
</evidence>
<sequence>MIRLKVPIIPNESILNNLLEKNICTVNDFLQKKTSDLQNICNLQCKQITKLKDDIIVECSSPFINGYTIYIDRSSSNIIQTGILKLDNLLGGGLFTRQIYEFCGPSACGKTQLTYSILLNIIISTKEDIIYIDTKNKFSVTRIKQILKKKYEFTNQEINSILRKVHVYSVFDLYSLITCLYSLKEKSKPVIFIDSLPALYLSFVCVNNNDGLCYMNHICSVLKYLSKQNATIIVTNLAIKHSNFTKKRNANSINQEQFDFKPTIGKYWIHIPNTRLMLTTEINREQKMCITIGKSVHIPINEKCILNIDDCGVL</sequence>
<dbReference type="CDD" id="cd19489">
    <property type="entry name" value="Rad51D"/>
    <property type="match status" value="1"/>
</dbReference>
<accession>A0A5E4M5W2</accession>
<dbReference type="Pfam" id="PF08423">
    <property type="entry name" value="Rad51"/>
    <property type="match status" value="1"/>
</dbReference>
<proteinExistence type="inferred from homology"/>
<evidence type="ECO:0000256" key="7">
    <source>
        <dbReference type="ARBA" id="ARBA00023172"/>
    </source>
</evidence>
<dbReference type="InterPro" id="IPR013632">
    <property type="entry name" value="Rad51_C"/>
</dbReference>
<dbReference type="GO" id="GO:0007131">
    <property type="term" value="P:reciprocal meiotic recombination"/>
    <property type="evidence" value="ECO:0007669"/>
    <property type="project" value="TreeGrafter"/>
</dbReference>
<dbReference type="InterPro" id="IPR020588">
    <property type="entry name" value="RecA_ATP-bd"/>
</dbReference>
<protein>
    <submittedName>
        <fullName evidence="11">DNA recombination and repair protein Rad51-like, C-terminal,DNA recombination and repair protein RecA-like</fullName>
    </submittedName>
</protein>
<dbReference type="AlphaFoldDB" id="A0A5E4M5W2"/>
<dbReference type="GO" id="GO:0000724">
    <property type="term" value="P:double-strand break repair via homologous recombination"/>
    <property type="evidence" value="ECO:0007669"/>
    <property type="project" value="TreeGrafter"/>
</dbReference>
<keyword evidence="4" id="KW-0227">DNA damage</keyword>
<keyword evidence="5" id="KW-0067">ATP-binding</keyword>
<dbReference type="GO" id="GO:0005815">
    <property type="term" value="C:microtubule organizing center"/>
    <property type="evidence" value="ECO:0007669"/>
    <property type="project" value="TreeGrafter"/>
</dbReference>
<reference evidence="11 12" key="1">
    <citation type="submission" date="2019-08" db="EMBL/GenBank/DDBJ databases">
        <authorList>
            <person name="Alioto T."/>
            <person name="Alioto T."/>
            <person name="Gomez Garrido J."/>
        </authorList>
    </citation>
    <scope>NUCLEOTIDE SEQUENCE [LARGE SCALE GENOMIC DNA]</scope>
</reference>
<dbReference type="PANTHER" id="PTHR46457:SF1">
    <property type="entry name" value="DNA REPAIR PROTEIN RAD51 HOMOLOG 4"/>
    <property type="match status" value="1"/>
</dbReference>
<dbReference type="InterPro" id="IPR027417">
    <property type="entry name" value="P-loop_NTPase"/>
</dbReference>
<evidence type="ECO:0000256" key="6">
    <source>
        <dbReference type="ARBA" id="ARBA00023125"/>
    </source>
</evidence>
<dbReference type="SUPFAM" id="SSF52540">
    <property type="entry name" value="P-loop containing nucleoside triphosphate hydrolases"/>
    <property type="match status" value="1"/>
</dbReference>
<keyword evidence="7" id="KW-0233">DNA recombination</keyword>
<dbReference type="Proteomes" id="UP000325440">
    <property type="component" value="Unassembled WGS sequence"/>
</dbReference>
<dbReference type="Gene3D" id="3.40.50.300">
    <property type="entry name" value="P-loop containing nucleotide triphosphate hydrolases"/>
    <property type="match status" value="1"/>
</dbReference>
<dbReference type="OrthoDB" id="336321at2759"/>